<feature type="region of interest" description="Disordered" evidence="10">
    <location>
        <begin position="69"/>
        <end position="123"/>
    </location>
</feature>
<comment type="similarity">
    <text evidence="1">Belongs to the universal ribosomal protein uL1 family.</text>
</comment>
<dbReference type="GO" id="GO:0015934">
    <property type="term" value="C:large ribosomal subunit"/>
    <property type="evidence" value="ECO:0007669"/>
    <property type="project" value="InterPro"/>
</dbReference>
<comment type="caution">
    <text evidence="11">The sequence shown here is derived from an EMBL/GenBank/DDBJ whole genome shotgun (WGS) entry which is preliminary data.</text>
</comment>
<dbReference type="InterPro" id="IPR005878">
    <property type="entry name" value="Ribosom_uL1_bac-type"/>
</dbReference>
<name>A0A5J4Z3P4_PORPP</name>
<dbReference type="OrthoDB" id="1747252at2759"/>
<reference evidence="12" key="1">
    <citation type="journal article" date="2019" name="Nat. Commun.">
        <title>Expansion of phycobilisome linker gene families in mesophilic red algae.</title>
        <authorList>
            <person name="Lee J."/>
            <person name="Kim D."/>
            <person name="Bhattacharya D."/>
            <person name="Yoon H.S."/>
        </authorList>
    </citation>
    <scope>NUCLEOTIDE SEQUENCE [LARGE SCALE GENOMIC DNA]</scope>
    <source>
        <strain evidence="12">CCMP 1328</strain>
    </source>
</reference>
<evidence type="ECO:0000256" key="7">
    <source>
        <dbReference type="ARBA" id="ARBA00025388"/>
    </source>
</evidence>
<dbReference type="AlphaFoldDB" id="A0A5J4Z3P4"/>
<feature type="compositionally biased region" description="Low complexity" evidence="10">
    <location>
        <begin position="69"/>
        <end position="89"/>
    </location>
</feature>
<dbReference type="EMBL" id="VRMN01000002">
    <property type="protein sequence ID" value="KAA8497267.1"/>
    <property type="molecule type" value="Genomic_DNA"/>
</dbReference>
<dbReference type="InterPro" id="IPR023674">
    <property type="entry name" value="Ribosomal_uL1-like"/>
</dbReference>
<dbReference type="InterPro" id="IPR016095">
    <property type="entry name" value="Ribosomal_uL1_3-a/b-sand"/>
</dbReference>
<feature type="compositionally biased region" description="Basic residues" evidence="10">
    <location>
        <begin position="148"/>
        <end position="161"/>
    </location>
</feature>
<dbReference type="Proteomes" id="UP000324585">
    <property type="component" value="Unassembled WGS sequence"/>
</dbReference>
<comment type="function">
    <text evidence="7">Binds directly to 23S rRNA. Might be involved in E site tRNA release.</text>
</comment>
<accession>A0A5J4Z3P4</accession>
<evidence type="ECO:0000256" key="9">
    <source>
        <dbReference type="ARBA" id="ARBA00035426"/>
    </source>
</evidence>
<evidence type="ECO:0000256" key="10">
    <source>
        <dbReference type="SAM" id="MobiDB-lite"/>
    </source>
</evidence>
<feature type="region of interest" description="Disordered" evidence="10">
    <location>
        <begin position="142"/>
        <end position="164"/>
    </location>
</feature>
<dbReference type="Gene3D" id="3.30.190.20">
    <property type="match status" value="1"/>
</dbReference>
<evidence type="ECO:0000313" key="12">
    <source>
        <dbReference type="Proteomes" id="UP000324585"/>
    </source>
</evidence>
<keyword evidence="6" id="KW-0687">Ribonucleoprotein</keyword>
<keyword evidence="4" id="KW-0694">RNA-binding</keyword>
<protein>
    <recommendedName>
        <fullName evidence="8">Large ribosomal subunit protein uL1c</fullName>
    </recommendedName>
    <alternativeName>
        <fullName evidence="9">50S ribosomal protein L1, chloroplastic</fullName>
    </alternativeName>
</protein>
<dbReference type="Pfam" id="PF00687">
    <property type="entry name" value="Ribosomal_L1"/>
    <property type="match status" value="1"/>
</dbReference>
<keyword evidence="5 11" id="KW-0689">Ribosomal protein</keyword>
<sequence length="456" mass="49854">MALSVRWRWMRDVVLRGEQWRACAAMQRHAARRLCTAGGDDMMAALEKAERETAGAAARLAAREEARAAADAAEVSSQTAQQQQQYAEEQAGDKREALPQQQPSQDVAAVVAPRAAGSPEQPTYDEALAIAQSVTGIRTLDKSGVAKSRVKPGSRGNHHRQGQSWKQVLGVTAKWKRKKFEFDSKKSYGLLDAIYIMKKSKWSKMNESVRLALKLGIDPRNSSHNVRILARLPHGIGRSIKVAVFCDDGDELLKQSALEAGAHKVGGSSLIQEVKDGNIDFDFALSTPSFFRRLAEVGRILGPRQLMPTVKLGSVTNDIPEAVKEATRGSQQLRNDKKGNLNFVVGKISFDDRALAENIQAAYDALISVKPTALKGKYIMKITVSTDMGPGVLLDMRLLQRSSWDSDVVGRVQPLEKPLERKHPRSKNLRQSGDAEEKAASTAAARSGPAAAWQTA</sequence>
<dbReference type="PANTHER" id="PTHR36427:SF3">
    <property type="entry name" value="LARGE RIBOSOMAL SUBUNIT PROTEIN UL1M"/>
    <property type="match status" value="1"/>
</dbReference>
<evidence type="ECO:0000256" key="1">
    <source>
        <dbReference type="ARBA" id="ARBA00010531"/>
    </source>
</evidence>
<evidence type="ECO:0000313" key="11">
    <source>
        <dbReference type="EMBL" id="KAA8497267.1"/>
    </source>
</evidence>
<evidence type="ECO:0000256" key="4">
    <source>
        <dbReference type="ARBA" id="ARBA00022884"/>
    </source>
</evidence>
<dbReference type="Gene3D" id="3.40.50.790">
    <property type="match status" value="1"/>
</dbReference>
<proteinExistence type="inferred from homology"/>
<evidence type="ECO:0000256" key="3">
    <source>
        <dbReference type="ARBA" id="ARBA00022730"/>
    </source>
</evidence>
<dbReference type="GO" id="GO:0019843">
    <property type="term" value="F:rRNA binding"/>
    <property type="evidence" value="ECO:0007669"/>
    <property type="project" value="UniProtKB-KW"/>
</dbReference>
<feature type="region of interest" description="Disordered" evidence="10">
    <location>
        <begin position="415"/>
        <end position="456"/>
    </location>
</feature>
<organism evidence="11 12">
    <name type="scientific">Porphyridium purpureum</name>
    <name type="common">Red alga</name>
    <name type="synonym">Porphyridium cruentum</name>
    <dbReference type="NCBI Taxonomy" id="35688"/>
    <lineage>
        <taxon>Eukaryota</taxon>
        <taxon>Rhodophyta</taxon>
        <taxon>Bangiophyceae</taxon>
        <taxon>Porphyridiales</taxon>
        <taxon>Porphyridiaceae</taxon>
        <taxon>Porphyridium</taxon>
    </lineage>
</organism>
<dbReference type="NCBIfam" id="TIGR01169">
    <property type="entry name" value="rplA_bact"/>
    <property type="match status" value="1"/>
</dbReference>
<feature type="compositionally biased region" description="Low complexity" evidence="10">
    <location>
        <begin position="440"/>
        <end position="456"/>
    </location>
</feature>
<dbReference type="InterPro" id="IPR028364">
    <property type="entry name" value="Ribosomal_uL1/biogenesis"/>
</dbReference>
<dbReference type="PANTHER" id="PTHR36427">
    <property type="entry name" value="54S RIBOSOMAL PROTEIN L1, MITOCHONDRIAL"/>
    <property type="match status" value="1"/>
</dbReference>
<dbReference type="GO" id="GO:0003735">
    <property type="term" value="F:structural constituent of ribosome"/>
    <property type="evidence" value="ECO:0007669"/>
    <property type="project" value="InterPro"/>
</dbReference>
<dbReference type="SUPFAM" id="SSF56808">
    <property type="entry name" value="Ribosomal protein L1"/>
    <property type="match status" value="1"/>
</dbReference>
<evidence type="ECO:0000256" key="5">
    <source>
        <dbReference type="ARBA" id="ARBA00022980"/>
    </source>
</evidence>
<keyword evidence="12" id="KW-1185">Reference proteome</keyword>
<gene>
    <name evidence="11" type="ORF">FVE85_0996</name>
</gene>
<dbReference type="FunFam" id="3.40.50.790:FF:000001">
    <property type="entry name" value="50S ribosomal protein L1"/>
    <property type="match status" value="1"/>
</dbReference>
<dbReference type="CDD" id="cd00403">
    <property type="entry name" value="Ribosomal_L1"/>
    <property type="match status" value="1"/>
</dbReference>
<comment type="subunit">
    <text evidence="2">Part of the 50S ribosomal subunit.</text>
</comment>
<evidence type="ECO:0000256" key="6">
    <source>
        <dbReference type="ARBA" id="ARBA00023274"/>
    </source>
</evidence>
<keyword evidence="3" id="KW-0699">rRNA-binding</keyword>
<dbReference type="GO" id="GO:0006412">
    <property type="term" value="P:translation"/>
    <property type="evidence" value="ECO:0007669"/>
    <property type="project" value="InterPro"/>
</dbReference>
<evidence type="ECO:0000256" key="2">
    <source>
        <dbReference type="ARBA" id="ARBA00011838"/>
    </source>
</evidence>
<evidence type="ECO:0000256" key="8">
    <source>
        <dbReference type="ARBA" id="ARBA00035205"/>
    </source>
</evidence>